<comment type="function">
    <text evidence="1">Required for respiratory activity and maintenance and expression of the mitochondrial genome.</text>
</comment>
<evidence type="ECO:0000313" key="8">
    <source>
        <dbReference type="Proteomes" id="UP001310594"/>
    </source>
</evidence>
<dbReference type="Proteomes" id="UP001310594">
    <property type="component" value="Unassembled WGS sequence"/>
</dbReference>
<name>A0AAN7WA93_9PEZI</name>
<reference evidence="7" key="1">
    <citation type="submission" date="2023-08" db="EMBL/GenBank/DDBJ databases">
        <title>Black Yeasts Isolated from many extreme environments.</title>
        <authorList>
            <person name="Coleine C."/>
            <person name="Stajich J.E."/>
            <person name="Selbmann L."/>
        </authorList>
    </citation>
    <scope>NUCLEOTIDE SEQUENCE</scope>
    <source>
        <strain evidence="7">CCFEE 5810</strain>
    </source>
</reference>
<protein>
    <recommendedName>
        <fullName evidence="4">Required for respiratory growth protein 9, mitochondrial</fullName>
    </recommendedName>
</protein>
<dbReference type="InterPro" id="IPR010487">
    <property type="entry name" value="NGRN/Rrg9"/>
</dbReference>
<dbReference type="GO" id="GO:0005634">
    <property type="term" value="C:nucleus"/>
    <property type="evidence" value="ECO:0007669"/>
    <property type="project" value="TreeGrafter"/>
</dbReference>
<dbReference type="PANTHER" id="PTHR13475:SF3">
    <property type="entry name" value="NEUGRIN"/>
    <property type="match status" value="1"/>
</dbReference>
<evidence type="ECO:0000256" key="3">
    <source>
        <dbReference type="ARBA" id="ARBA00010895"/>
    </source>
</evidence>
<evidence type="ECO:0000256" key="2">
    <source>
        <dbReference type="ARBA" id="ARBA00004173"/>
    </source>
</evidence>
<feature type="region of interest" description="Disordered" evidence="6">
    <location>
        <begin position="330"/>
        <end position="351"/>
    </location>
</feature>
<evidence type="ECO:0000313" key="7">
    <source>
        <dbReference type="EMBL" id="KAK5704914.1"/>
    </source>
</evidence>
<gene>
    <name evidence="7" type="primary">RRG9</name>
    <name evidence="7" type="ORF">LTR97_002025</name>
</gene>
<evidence type="ECO:0000256" key="6">
    <source>
        <dbReference type="SAM" id="MobiDB-lite"/>
    </source>
</evidence>
<dbReference type="AlphaFoldDB" id="A0AAN7WA93"/>
<feature type="compositionally biased region" description="Basic and acidic residues" evidence="6">
    <location>
        <begin position="192"/>
        <end position="214"/>
    </location>
</feature>
<evidence type="ECO:0000256" key="1">
    <source>
        <dbReference type="ARBA" id="ARBA00003548"/>
    </source>
</evidence>
<dbReference type="EMBL" id="JAVRQU010000003">
    <property type="protein sequence ID" value="KAK5704914.1"/>
    <property type="molecule type" value="Genomic_DNA"/>
</dbReference>
<dbReference type="Pfam" id="PF06413">
    <property type="entry name" value="Neugrin"/>
    <property type="match status" value="1"/>
</dbReference>
<accession>A0AAN7WA93</accession>
<evidence type="ECO:0000256" key="4">
    <source>
        <dbReference type="ARBA" id="ARBA00013566"/>
    </source>
</evidence>
<organism evidence="7 8">
    <name type="scientific">Elasticomyces elasticus</name>
    <dbReference type="NCBI Taxonomy" id="574655"/>
    <lineage>
        <taxon>Eukaryota</taxon>
        <taxon>Fungi</taxon>
        <taxon>Dikarya</taxon>
        <taxon>Ascomycota</taxon>
        <taxon>Pezizomycotina</taxon>
        <taxon>Dothideomycetes</taxon>
        <taxon>Dothideomycetidae</taxon>
        <taxon>Mycosphaerellales</taxon>
        <taxon>Teratosphaeriaceae</taxon>
        <taxon>Elasticomyces</taxon>
    </lineage>
</organism>
<proteinExistence type="inferred from homology"/>
<keyword evidence="5" id="KW-0809">Transit peptide</keyword>
<dbReference type="GO" id="GO:0005739">
    <property type="term" value="C:mitochondrion"/>
    <property type="evidence" value="ECO:0007669"/>
    <property type="project" value="UniProtKB-SubCell"/>
</dbReference>
<dbReference type="PANTHER" id="PTHR13475">
    <property type="entry name" value="NEUGRIN"/>
    <property type="match status" value="1"/>
</dbReference>
<evidence type="ECO:0000256" key="5">
    <source>
        <dbReference type="ARBA" id="ARBA00022946"/>
    </source>
</evidence>
<comment type="caution">
    <text evidence="7">The sequence shown here is derived from an EMBL/GenBank/DDBJ whole genome shotgun (WGS) entry which is preliminary data.</text>
</comment>
<feature type="region of interest" description="Disordered" evidence="6">
    <location>
        <begin position="185"/>
        <end position="214"/>
    </location>
</feature>
<comment type="subcellular location">
    <subcellularLocation>
        <location evidence="2">Mitochondrion</location>
    </subcellularLocation>
</comment>
<comment type="similarity">
    <text evidence="3">Belongs to the RRG9 family.</text>
</comment>
<sequence length="373" mass="41957">MFRWLPSRSAVEAISDGILCQRQQRAQAFYQHQRRFGTRAPFMQPAISSEIQHGGNDTVNALPSAQDHSSTYAEAHTRSSTARLEHEDVTPAVPAVAKSRAESRLERKARRLSAGTYKPLANTMKEPDVKARHVESVVAKMGDVEAAEDSANTIEDEAPEDQRVQSILAKLEDLEESSAPVFSDVVPLARQAKKEPKQDKRGSSKDARLQLRPRRDPWELQKDALVHKFGESGWQPRKRLSPDTLDGIRALHASDPASYSTEMLSEHFKIAPEAIRRILKSKWRPNEGETEDRRTRWERRGVKKWQEMAGIGMRPPVKWRAMGVGGAAGVVEERMPKRKKPRRPDEGLSWDEVVGGALSEEERVGSSLAERLL</sequence>